<evidence type="ECO:0000313" key="3">
    <source>
        <dbReference type="EMBL" id="MBB5473090.1"/>
    </source>
</evidence>
<dbReference type="RefSeq" id="WP_146833325.1">
    <property type="nucleotide sequence ID" value="NZ_BJVQ01000004.1"/>
</dbReference>
<proteinExistence type="predicted"/>
<organism evidence="2 4">
    <name type="scientific">Cellulomonas hominis</name>
    <dbReference type="NCBI Taxonomy" id="156981"/>
    <lineage>
        <taxon>Bacteria</taxon>
        <taxon>Bacillati</taxon>
        <taxon>Actinomycetota</taxon>
        <taxon>Actinomycetes</taxon>
        <taxon>Micrococcales</taxon>
        <taxon>Cellulomonadaceae</taxon>
        <taxon>Cellulomonas</taxon>
    </lineage>
</organism>
<gene>
    <name evidence="2" type="ORF">CHO01_05980</name>
    <name evidence="3" type="ORF">HNR08_001826</name>
</gene>
<keyword evidence="4" id="KW-1185">Reference proteome</keyword>
<accession>A0A511F8B7</accession>
<keyword evidence="1" id="KW-0812">Transmembrane</keyword>
<reference evidence="2 4" key="1">
    <citation type="submission" date="2019-07" db="EMBL/GenBank/DDBJ databases">
        <title>Whole genome shotgun sequence of Cellulomonas hominis NBRC 16055.</title>
        <authorList>
            <person name="Hosoyama A."/>
            <person name="Uohara A."/>
            <person name="Ohji S."/>
            <person name="Ichikawa N."/>
        </authorList>
    </citation>
    <scope>NUCLEOTIDE SEQUENCE [LARGE SCALE GENOMIC DNA]</scope>
    <source>
        <strain evidence="2 4">NBRC 16055</strain>
    </source>
</reference>
<evidence type="ECO:0000256" key="1">
    <source>
        <dbReference type="SAM" id="Phobius"/>
    </source>
</evidence>
<comment type="caution">
    <text evidence="2">The sequence shown here is derived from an EMBL/GenBank/DDBJ whole genome shotgun (WGS) entry which is preliminary data.</text>
</comment>
<evidence type="ECO:0000313" key="5">
    <source>
        <dbReference type="Proteomes" id="UP000564629"/>
    </source>
</evidence>
<name>A0A511F8B7_9CELL</name>
<evidence type="ECO:0000313" key="4">
    <source>
        <dbReference type="Proteomes" id="UP000321723"/>
    </source>
</evidence>
<dbReference type="EMBL" id="BJVQ01000004">
    <property type="protein sequence ID" value="GEL45482.1"/>
    <property type="molecule type" value="Genomic_DNA"/>
</dbReference>
<keyword evidence="1" id="KW-1133">Transmembrane helix</keyword>
<sequence>MADEETQSTLAKITGLVVAGAVAWLAGKAVDAAWKAAVGHKPPKPEDDADDIRLGEVVAASAITAGAVALARVFATRGTKKFVQRVDRNRRLPHA</sequence>
<evidence type="ECO:0000313" key="2">
    <source>
        <dbReference type="EMBL" id="GEL45482.1"/>
    </source>
</evidence>
<protein>
    <recommendedName>
        <fullName evidence="6">DUF4235 domain-containing protein</fullName>
    </recommendedName>
</protein>
<reference evidence="3 5" key="2">
    <citation type="submission" date="2020-08" db="EMBL/GenBank/DDBJ databases">
        <title>Sequencing the genomes of 1000 actinobacteria strains.</title>
        <authorList>
            <person name="Klenk H.-P."/>
        </authorList>
    </citation>
    <scope>NUCLEOTIDE SEQUENCE [LARGE SCALE GENOMIC DNA]</scope>
    <source>
        <strain evidence="3 5">DSM 9581</strain>
    </source>
</reference>
<dbReference type="Pfam" id="PF14019">
    <property type="entry name" value="DUF4235"/>
    <property type="match status" value="1"/>
</dbReference>
<dbReference type="Proteomes" id="UP000321723">
    <property type="component" value="Unassembled WGS sequence"/>
</dbReference>
<dbReference type="EMBL" id="JACHDN010000001">
    <property type="protein sequence ID" value="MBB5473090.1"/>
    <property type="molecule type" value="Genomic_DNA"/>
</dbReference>
<evidence type="ECO:0008006" key="6">
    <source>
        <dbReference type="Google" id="ProtNLM"/>
    </source>
</evidence>
<dbReference type="InterPro" id="IPR025329">
    <property type="entry name" value="DUF4235"/>
</dbReference>
<dbReference type="Proteomes" id="UP000564629">
    <property type="component" value="Unassembled WGS sequence"/>
</dbReference>
<dbReference type="AlphaFoldDB" id="A0A511F8B7"/>
<keyword evidence="1" id="KW-0472">Membrane</keyword>
<feature type="transmembrane region" description="Helical" evidence="1">
    <location>
        <begin position="57"/>
        <end position="75"/>
    </location>
</feature>